<dbReference type="EMBL" id="FWXR01000011">
    <property type="protein sequence ID" value="SMC87737.1"/>
    <property type="molecule type" value="Genomic_DNA"/>
</dbReference>
<comment type="subcellular location">
    <subcellularLocation>
        <location evidence="3">Cytoplasm</location>
    </subcellularLocation>
</comment>
<dbReference type="PANTHER" id="PTHR33643:SF1">
    <property type="entry name" value="UREASE ACCESSORY PROTEIN D"/>
    <property type="match status" value="1"/>
</dbReference>
<dbReference type="GO" id="GO:0016151">
    <property type="term" value="F:nickel cation binding"/>
    <property type="evidence" value="ECO:0007669"/>
    <property type="project" value="UniProtKB-UniRule"/>
</dbReference>
<keyword evidence="5" id="KW-1185">Reference proteome</keyword>
<comment type="function">
    <text evidence="3">Required for maturation of urease via the functional incorporation of the urease nickel metallocenter.</text>
</comment>
<dbReference type="OrthoDB" id="9798842at2"/>
<dbReference type="RefSeq" id="WP_084410457.1">
    <property type="nucleotide sequence ID" value="NZ_FWXR01000011.1"/>
</dbReference>
<proteinExistence type="inferred from homology"/>
<keyword evidence="3" id="KW-0996">Nickel insertion</keyword>
<sequence length="279" mass="29647">MPPSLLARCDDGAETAALQRARGSAEARVRRLGERTKLADLRQEGCLKLRFPRLPQPSIEAVLINTSGGLTGGDRLTQVFHLDAGAALTVTTQACERVYRASGGQAEVATRLSAESGAHLAYLPQETILFEGGVLSRRLDVDLAEGAEALLCEPVILGREAMGETLCKAFLADRWRVRIAGRLVYADALRLGPDIARITAAAAGLGGARAFASLLLVSPRAEALIGEVREIISDRGGASLVEGCLVIRLVAEGGFALRKTLVPLLNRLAIAPLPRIWSL</sequence>
<evidence type="ECO:0000313" key="4">
    <source>
        <dbReference type="EMBL" id="SMC87737.1"/>
    </source>
</evidence>
<keyword evidence="2 3" id="KW-0143">Chaperone</keyword>
<evidence type="ECO:0000256" key="2">
    <source>
        <dbReference type="ARBA" id="ARBA00023186"/>
    </source>
</evidence>
<reference evidence="4 5" key="1">
    <citation type="submission" date="2017-04" db="EMBL/GenBank/DDBJ databases">
        <authorList>
            <person name="Afonso C.L."/>
            <person name="Miller P.J."/>
            <person name="Scott M.A."/>
            <person name="Spackman E."/>
            <person name="Goraichik I."/>
            <person name="Dimitrov K.M."/>
            <person name="Suarez D.L."/>
            <person name="Swayne D.E."/>
        </authorList>
    </citation>
    <scope>NUCLEOTIDE SEQUENCE [LARGE SCALE GENOMIC DNA]</scope>
    <source>
        <strain evidence="4 5">CGMCC 1.10972</strain>
    </source>
</reference>
<evidence type="ECO:0000256" key="3">
    <source>
        <dbReference type="HAMAP-Rule" id="MF_01384"/>
    </source>
</evidence>
<name>A0A1W2CR53_9HYPH</name>
<comment type="subunit">
    <text evidence="3">UreD, UreF and UreG form a complex that acts as a GTP-hydrolysis-dependent molecular chaperone, activating the urease apoprotein by helping to assemble the nickel containing metallocenter of UreC. The UreE protein probably delivers the nickel.</text>
</comment>
<comment type="similarity">
    <text evidence="1 3">Belongs to the UreD family.</text>
</comment>
<dbReference type="Pfam" id="PF01774">
    <property type="entry name" value="UreD"/>
    <property type="match status" value="1"/>
</dbReference>
<evidence type="ECO:0000256" key="1">
    <source>
        <dbReference type="ARBA" id="ARBA00007177"/>
    </source>
</evidence>
<keyword evidence="3" id="KW-0963">Cytoplasm</keyword>
<dbReference type="GO" id="GO:0005737">
    <property type="term" value="C:cytoplasm"/>
    <property type="evidence" value="ECO:0007669"/>
    <property type="project" value="UniProtKB-SubCell"/>
</dbReference>
<dbReference type="PANTHER" id="PTHR33643">
    <property type="entry name" value="UREASE ACCESSORY PROTEIN D"/>
    <property type="match status" value="1"/>
</dbReference>
<dbReference type="Proteomes" id="UP000192656">
    <property type="component" value="Unassembled WGS sequence"/>
</dbReference>
<dbReference type="AlphaFoldDB" id="A0A1W2CR53"/>
<protein>
    <recommendedName>
        <fullName evidence="3">Urease accessory protein UreD</fullName>
    </recommendedName>
</protein>
<evidence type="ECO:0000313" key="5">
    <source>
        <dbReference type="Proteomes" id="UP000192656"/>
    </source>
</evidence>
<dbReference type="HAMAP" id="MF_01384">
    <property type="entry name" value="UreD"/>
    <property type="match status" value="1"/>
</dbReference>
<dbReference type="InterPro" id="IPR002669">
    <property type="entry name" value="UreD"/>
</dbReference>
<gene>
    <name evidence="3" type="primary">ureD</name>
    <name evidence="4" type="ORF">SAMN06297251_11121</name>
</gene>
<accession>A0A1W2CR53</accession>
<organism evidence="4 5">
    <name type="scientific">Fulvimarina manganoxydans</name>
    <dbReference type="NCBI Taxonomy" id="937218"/>
    <lineage>
        <taxon>Bacteria</taxon>
        <taxon>Pseudomonadati</taxon>
        <taxon>Pseudomonadota</taxon>
        <taxon>Alphaproteobacteria</taxon>
        <taxon>Hyphomicrobiales</taxon>
        <taxon>Aurantimonadaceae</taxon>
        <taxon>Fulvimarina</taxon>
    </lineage>
</organism>
<dbReference type="STRING" id="937218.SAMN06297251_11121"/>